<comment type="caution">
    <text evidence="2">The sequence shown here is derived from an EMBL/GenBank/DDBJ whole genome shotgun (WGS) entry which is preliminary data.</text>
</comment>
<proteinExistence type="predicted"/>
<evidence type="ECO:0000256" key="1">
    <source>
        <dbReference type="SAM" id="SignalP"/>
    </source>
</evidence>
<dbReference type="OrthoDB" id="1065110at2"/>
<dbReference type="Proteomes" id="UP000036951">
    <property type="component" value="Unassembled WGS sequence"/>
</dbReference>
<keyword evidence="1" id="KW-0732">Signal</keyword>
<name>A0A8E1QX70_9BACT</name>
<dbReference type="CDD" id="cd13120">
    <property type="entry name" value="BF2867_like_N"/>
    <property type="match status" value="1"/>
</dbReference>
<gene>
    <name evidence="2" type="ORF">ACU52_08520</name>
</gene>
<evidence type="ECO:0000313" key="3">
    <source>
        <dbReference type="Proteomes" id="UP000036951"/>
    </source>
</evidence>
<dbReference type="Gene3D" id="2.160.20.110">
    <property type="match status" value="1"/>
</dbReference>
<dbReference type="RefSeq" id="WP_053398481.1">
    <property type="nucleotide sequence ID" value="NZ_LFQU01000014.1"/>
</dbReference>
<accession>A0A8E1QX70</accession>
<dbReference type="AlphaFoldDB" id="A0A8E1QX70"/>
<organism evidence="2 3">
    <name type="scientific">Xylanibacter rarus</name>
    <dbReference type="NCBI Taxonomy" id="1676614"/>
    <lineage>
        <taxon>Bacteria</taxon>
        <taxon>Pseudomonadati</taxon>
        <taxon>Bacteroidota</taxon>
        <taxon>Bacteroidia</taxon>
        <taxon>Bacteroidales</taxon>
        <taxon>Prevotellaceae</taxon>
        <taxon>Xylanibacter</taxon>
    </lineage>
</organism>
<protein>
    <recommendedName>
        <fullName evidence="4">GLUG domain-containing protein</fullName>
    </recommendedName>
</protein>
<reference evidence="2 3" key="1">
    <citation type="submission" date="2015-06" db="EMBL/GenBank/DDBJ databases">
        <title>Prevotella sp. 109, sp. nov., a novel member of the family Prevotellaceae isolated from human faeces.</title>
        <authorList>
            <person name="Shkoporov A.N."/>
            <person name="Chaplin A.V."/>
            <person name="Kafarskaia L.I."/>
            <person name="Efimov B.A."/>
        </authorList>
    </citation>
    <scope>NUCLEOTIDE SEQUENCE [LARGE SCALE GENOMIC DNA]</scope>
    <source>
        <strain evidence="2 3">109</strain>
    </source>
</reference>
<sequence length="689" mass="71131">MTSNTNMISILCFAAMLTAFVSCTEDEKDDTQSGKKVFTSFVAGSGSITRTQLTEGNSVEWETGDEISLFDPSDNNRFSTSQSGPSVTFTGMADETSSTYYALYPYDAKATISGTTITTSLNATQTSRTGSFAKGLNPSVATTTNRELVFKNTCAVVKFTLNSGNNVVKKAVFRGNGGEPLAGTIVIDAASNDPSASVQAEGAASEVTLTGNFISGSTYYLVVAPGTLSNGLTLTLYDENGNGYMRSGKKETNLTAGHILDLGTINAETFASYSKTDGTYHIFNAAGLEEWAKQEDCLTSNVVIENNIDMSGISWTPVGTNMQNGYSGDFNGNNKTINGLSIKSEASNIGFFSGLASNAKVHDIKFTNASVEGNLSSSYAGVVAGASFGIINNCDISKATVTGYCAGAITGNNSVQVNNCDVSDATVSANNIAGGIAALSYGKIEYCTVSGSSTITAGGTSSRAGGIVGSTSQESGVETSGRLLKCAVDGATISGVLAGGIAGESSFGIVAQCVANRLNITSSTSKESVRLGGIVGYNTRGDVVASYSAYSTIGDASLQAEAMGGIVGYNYNESAYVYGCYSTHVGFYGSVSGEESGIGSIAGYTSGHVTSCYAVLPDGITAIKLVGKSTPYTLDHCVEAGENNYEALIDNVTDLNAADGSTWKAENIWKLTAGTTPAIESEYIGENAN</sequence>
<feature type="chain" id="PRO_5034931765" description="GLUG domain-containing protein" evidence="1">
    <location>
        <begin position="25"/>
        <end position="689"/>
    </location>
</feature>
<feature type="signal peptide" evidence="1">
    <location>
        <begin position="1"/>
        <end position="24"/>
    </location>
</feature>
<keyword evidence="3" id="KW-1185">Reference proteome</keyword>
<dbReference type="EMBL" id="LFQU01000014">
    <property type="protein sequence ID" value="KOO68401.1"/>
    <property type="molecule type" value="Genomic_DNA"/>
</dbReference>
<evidence type="ECO:0008006" key="4">
    <source>
        <dbReference type="Google" id="ProtNLM"/>
    </source>
</evidence>
<evidence type="ECO:0000313" key="2">
    <source>
        <dbReference type="EMBL" id="KOO68401.1"/>
    </source>
</evidence>